<feature type="transmembrane region" description="Helical" evidence="2">
    <location>
        <begin position="131"/>
        <end position="153"/>
    </location>
</feature>
<dbReference type="EMBL" id="LNIX01000013">
    <property type="protein sequence ID" value="OXA47209.1"/>
    <property type="molecule type" value="Genomic_DNA"/>
</dbReference>
<keyword evidence="2" id="KW-0812">Transmembrane</keyword>
<keyword evidence="2" id="KW-0472">Membrane</keyword>
<sequence length="407" mass="46143">MHPHQITSRTDETSTKPKNQQIHPKKSAKPKNNQNSGFTAEFLRLIKLLKYLGKCPLSIHQGRIFNLNIVSYNAQKCPWISTLLAFLYVVFFAFCLLQFGSLGVQIIPPGDTWPDHVTPRQVTSGTSTNRIFTIIFLSFEVTFTVDVILEYLLSFWTAKKFSKWLNTWNTIQERISDANIRCEHFADENKPSLRVSRTICSVVLIPLLTFGGLLAYKMISTKYFPASLVNILYMSLTVVCSAAEDAKCILMFDCIKTSFAKMRHVISERCSPGGEDVLPNEIQDWHNIIYDIRHQAVHCGKIITGQQLLSILLSIYYAAGSMCVACIVVKEGHKEYFIFITILLSSTAWAIVRALVRINRAVEITNEVRDSLRFKYEILEISNFYSTGKTSSKMSEASPTCGNEETM</sequence>
<evidence type="ECO:0000256" key="1">
    <source>
        <dbReference type="SAM" id="MobiDB-lite"/>
    </source>
</evidence>
<keyword evidence="4" id="KW-1185">Reference proteome</keyword>
<dbReference type="AlphaFoldDB" id="A0A226DPQ7"/>
<dbReference type="Proteomes" id="UP000198287">
    <property type="component" value="Unassembled WGS sequence"/>
</dbReference>
<feature type="transmembrane region" description="Helical" evidence="2">
    <location>
        <begin position="199"/>
        <end position="219"/>
    </location>
</feature>
<organism evidence="3 4">
    <name type="scientific">Folsomia candida</name>
    <name type="common">Springtail</name>
    <dbReference type="NCBI Taxonomy" id="158441"/>
    <lineage>
        <taxon>Eukaryota</taxon>
        <taxon>Metazoa</taxon>
        <taxon>Ecdysozoa</taxon>
        <taxon>Arthropoda</taxon>
        <taxon>Hexapoda</taxon>
        <taxon>Collembola</taxon>
        <taxon>Entomobryomorpha</taxon>
        <taxon>Isotomoidea</taxon>
        <taxon>Isotomidae</taxon>
        <taxon>Proisotominae</taxon>
        <taxon>Folsomia</taxon>
    </lineage>
</organism>
<feature type="transmembrane region" description="Helical" evidence="2">
    <location>
        <begin position="83"/>
        <end position="107"/>
    </location>
</feature>
<feature type="region of interest" description="Disordered" evidence="1">
    <location>
        <begin position="1"/>
        <end position="35"/>
    </location>
</feature>
<comment type="caution">
    <text evidence="3">The sequence shown here is derived from an EMBL/GenBank/DDBJ whole genome shotgun (WGS) entry which is preliminary data.</text>
</comment>
<name>A0A226DPQ7_FOLCA</name>
<evidence type="ECO:0008006" key="5">
    <source>
        <dbReference type="Google" id="ProtNLM"/>
    </source>
</evidence>
<feature type="transmembrane region" description="Helical" evidence="2">
    <location>
        <begin position="336"/>
        <end position="356"/>
    </location>
</feature>
<protein>
    <recommendedName>
        <fullName evidence="5">Gustatory receptor</fullName>
    </recommendedName>
</protein>
<proteinExistence type="predicted"/>
<keyword evidence="2" id="KW-1133">Transmembrane helix</keyword>
<evidence type="ECO:0000313" key="4">
    <source>
        <dbReference type="Proteomes" id="UP000198287"/>
    </source>
</evidence>
<feature type="transmembrane region" description="Helical" evidence="2">
    <location>
        <begin position="308"/>
        <end position="330"/>
    </location>
</feature>
<gene>
    <name evidence="3" type="ORF">Fcan01_17661</name>
</gene>
<reference evidence="3 4" key="1">
    <citation type="submission" date="2015-12" db="EMBL/GenBank/DDBJ databases">
        <title>The genome of Folsomia candida.</title>
        <authorList>
            <person name="Faddeeva A."/>
            <person name="Derks M.F."/>
            <person name="Anvar Y."/>
            <person name="Smit S."/>
            <person name="Van Straalen N."/>
            <person name="Roelofs D."/>
        </authorList>
    </citation>
    <scope>NUCLEOTIDE SEQUENCE [LARGE SCALE GENOMIC DNA]</scope>
    <source>
        <strain evidence="3 4">VU population</strain>
        <tissue evidence="3">Whole body</tissue>
    </source>
</reference>
<feature type="transmembrane region" description="Helical" evidence="2">
    <location>
        <begin position="231"/>
        <end position="252"/>
    </location>
</feature>
<evidence type="ECO:0000256" key="2">
    <source>
        <dbReference type="SAM" id="Phobius"/>
    </source>
</evidence>
<evidence type="ECO:0000313" key="3">
    <source>
        <dbReference type="EMBL" id="OXA47209.1"/>
    </source>
</evidence>
<accession>A0A226DPQ7</accession>